<comment type="caution">
    <text evidence="1">The sequence shown here is derived from an EMBL/GenBank/DDBJ whole genome shotgun (WGS) entry which is preliminary data.</text>
</comment>
<dbReference type="Proteomes" id="UP001638806">
    <property type="component" value="Unassembled WGS sequence"/>
</dbReference>
<reference evidence="1" key="1">
    <citation type="submission" date="2024-12" db="EMBL/GenBank/DDBJ databases">
        <title>Comparative genomics and development of molecular markers within Purpureocillium lilacinum and among Purpureocillium species.</title>
        <authorList>
            <person name="Yeh Z.-Y."/>
            <person name="Ni N.-T."/>
            <person name="Lo P.-H."/>
            <person name="Mushyakhwo K."/>
            <person name="Lin C.-F."/>
            <person name="Nai Y.-S."/>
        </authorList>
    </citation>
    <scope>NUCLEOTIDE SEQUENCE</scope>
    <source>
        <strain evidence="1">NCHU-NPUST-175</strain>
    </source>
</reference>
<evidence type="ECO:0000313" key="1">
    <source>
        <dbReference type="EMBL" id="KAL3957863.1"/>
    </source>
</evidence>
<evidence type="ECO:0000313" key="2">
    <source>
        <dbReference type="Proteomes" id="UP001638806"/>
    </source>
</evidence>
<organism evidence="1 2">
    <name type="scientific">Purpureocillium lilacinum</name>
    <name type="common">Paecilomyces lilacinus</name>
    <dbReference type="NCBI Taxonomy" id="33203"/>
    <lineage>
        <taxon>Eukaryota</taxon>
        <taxon>Fungi</taxon>
        <taxon>Dikarya</taxon>
        <taxon>Ascomycota</taxon>
        <taxon>Pezizomycotina</taxon>
        <taxon>Sordariomycetes</taxon>
        <taxon>Hypocreomycetidae</taxon>
        <taxon>Hypocreales</taxon>
        <taxon>Ophiocordycipitaceae</taxon>
        <taxon>Purpureocillium</taxon>
    </lineage>
</organism>
<sequence>MSQTQQDPESQHISLPKIRIQSASPVSFSAREGSPESIGLAARRSKTLPSSLATTPRPGPGHKRRRSATESDIDIFKAKDAAMTAAKISRHNSDASKKSSVSPSNSISRKSSKSSAKDVDWTEVTDPEERRRIQNRIAQRKFREKARENKEKAERETRNREHAGNSYRTLALTDVNADQDALSGLPWGGLNLNLVVARGYEAESRRSSGRGTYVGDEAYPEPQYSPLSTACRTARACSRRPATAAAVGTTFTTTTRRVMSTRRPLTPRLRSRRCEECFRTFVLSLVYNDPAGMSQKPPGPPLAPKV</sequence>
<gene>
    <name evidence="1" type="ORF">ACCO45_008441</name>
</gene>
<proteinExistence type="predicted"/>
<dbReference type="EMBL" id="JBGNUJ010000007">
    <property type="protein sequence ID" value="KAL3957863.1"/>
    <property type="molecule type" value="Genomic_DNA"/>
</dbReference>
<keyword evidence="2" id="KW-1185">Reference proteome</keyword>
<name>A0ACC4DRF1_PURLI</name>
<accession>A0ACC4DRF1</accession>
<protein>
    <submittedName>
        <fullName evidence="1">Uncharacterized protein</fullName>
    </submittedName>
</protein>